<keyword evidence="18" id="KW-0217">Developmental protein</keyword>
<keyword evidence="4 18" id="KW-0479">Metal-binding</keyword>
<name>A0A8C4SAL4_ERPCA</name>
<evidence type="ECO:0000256" key="6">
    <source>
        <dbReference type="ARBA" id="ARBA00022833"/>
    </source>
</evidence>
<dbReference type="GO" id="GO:0003677">
    <property type="term" value="F:DNA binding"/>
    <property type="evidence" value="ECO:0007669"/>
    <property type="project" value="UniProtKB-KW"/>
</dbReference>
<dbReference type="FunFam" id="2.60.40.3180:FF:000004">
    <property type="entry name" value="Transcription factor COE1"/>
    <property type="match status" value="1"/>
</dbReference>
<evidence type="ECO:0000256" key="5">
    <source>
        <dbReference type="ARBA" id="ARBA00022771"/>
    </source>
</evidence>
<dbReference type="InterPro" id="IPR003523">
    <property type="entry name" value="Transcription_factor_COE"/>
</dbReference>
<keyword evidence="22" id="KW-1185">Reference proteome</keyword>
<dbReference type="InterPro" id="IPR002909">
    <property type="entry name" value="IPT_dom"/>
</dbReference>
<keyword evidence="3" id="KW-1017">Isopeptide bond</keyword>
<dbReference type="Gene3D" id="1.10.287.4280">
    <property type="match status" value="1"/>
</dbReference>
<evidence type="ECO:0000256" key="2">
    <source>
        <dbReference type="ARBA" id="ARBA00010340"/>
    </source>
</evidence>
<dbReference type="PROSITE" id="PS01345">
    <property type="entry name" value="COE"/>
    <property type="match status" value="1"/>
</dbReference>
<feature type="region of interest" description="Disordered" evidence="19">
    <location>
        <begin position="1"/>
        <end position="23"/>
    </location>
</feature>
<sequence>MFGIQENIPRGGTTMKEEPLGSGMNPVRSWMHTAGVVDANTAAQSGVGLARAHYEKQPPSNLRKSNFFHFVLALYDRQGQPVEIERTAFVDFVEKEKVKVARPRAIVYEGQDKNPEMCRVLLTHEIMCSRCCDKKSCGNRNETPSDPVIIDRFFLKFFLKCNQNCLKNAGNPRDMRRFQVVVSTTVNVDGHVLAVSDNMFVHNNSKHGRRARRLDPSEGTAPSYLENATPCIKAISPSEGWTTGGATVIIIGDNFFDGLQVVFGTMLVWSELITPHAIRVQTPPRHIPGVVEVTLSYKSKQFCKGAPGRFVYTALNEPTIDYGFQRLQKVIPRHPGDPERLPKEVLLKRAADLVEALYGMPHNNQEIILKRAADIAEALYSVPRNHNQIPSLANTPAHTGMMGVNSFSSQLAVNVSETSQGNDQGYSRNTSSVSPRGYVPSSTPQQSNYNTVSNSMNGYGNAGMPNLGVPSSPGFLNGSSANSPYGIVPSSPTMAASSVTLPSNCSSTHGIFSFSPANVISAVKQKSAFAPVVRPQASPPPSCTSANGNGLQGELDSLLF</sequence>
<keyword evidence="13 18" id="KW-0539">Nucleus</keyword>
<dbReference type="Gene3D" id="2.60.40.10">
    <property type="entry name" value="Immunoglobulins"/>
    <property type="match status" value="1"/>
</dbReference>
<dbReference type="GO" id="GO:0008270">
    <property type="term" value="F:zinc ion binding"/>
    <property type="evidence" value="ECO:0007669"/>
    <property type="project" value="UniProtKB-KW"/>
</dbReference>
<evidence type="ECO:0000259" key="20">
    <source>
        <dbReference type="SMART" id="SM00429"/>
    </source>
</evidence>
<reference evidence="21" key="3">
    <citation type="submission" date="2025-09" db="UniProtKB">
        <authorList>
            <consortium name="Ensembl"/>
        </authorList>
    </citation>
    <scope>IDENTIFICATION</scope>
</reference>
<feature type="domain" description="IPT/TIG" evidence="20">
    <location>
        <begin position="229"/>
        <end position="313"/>
    </location>
</feature>
<evidence type="ECO:0000256" key="15">
    <source>
        <dbReference type="ARBA" id="ARBA00063670"/>
    </source>
</evidence>
<accession>A0A8C4SAL4</accession>
<dbReference type="PANTHER" id="PTHR10747">
    <property type="entry name" value="TRANSCRIPTION FACTOR COE FAMILY MEMBER"/>
    <property type="match status" value="1"/>
</dbReference>
<dbReference type="Ensembl" id="ENSECRT00000014999.1">
    <property type="protein sequence ID" value="ENSECRP00000014740.1"/>
    <property type="gene ID" value="ENSECRG00000009768.1"/>
</dbReference>
<dbReference type="AlphaFoldDB" id="A0A8C4SAL4"/>
<dbReference type="GeneTree" id="ENSGT00950000182859"/>
<evidence type="ECO:0000256" key="7">
    <source>
        <dbReference type="ARBA" id="ARBA00022843"/>
    </source>
</evidence>
<reference evidence="21" key="2">
    <citation type="submission" date="2025-08" db="UniProtKB">
        <authorList>
            <consortium name="Ensembl"/>
        </authorList>
    </citation>
    <scope>IDENTIFICATION</scope>
</reference>
<dbReference type="InterPro" id="IPR013783">
    <property type="entry name" value="Ig-like_fold"/>
</dbReference>
<evidence type="ECO:0000256" key="12">
    <source>
        <dbReference type="ARBA" id="ARBA00023163"/>
    </source>
</evidence>
<evidence type="ECO:0000256" key="13">
    <source>
        <dbReference type="ARBA" id="ARBA00023242"/>
    </source>
</evidence>
<dbReference type="GO" id="GO:0003700">
    <property type="term" value="F:DNA-binding transcription factor activity"/>
    <property type="evidence" value="ECO:0007669"/>
    <property type="project" value="InterPro"/>
</dbReference>
<proteinExistence type="inferred from homology"/>
<feature type="region of interest" description="Disordered" evidence="19">
    <location>
        <begin position="416"/>
        <end position="448"/>
    </location>
</feature>
<evidence type="ECO:0000256" key="14">
    <source>
        <dbReference type="ARBA" id="ARBA00054317"/>
    </source>
</evidence>
<dbReference type="InterPro" id="IPR018350">
    <property type="entry name" value="Transcription_factor_COE_CS"/>
</dbReference>
<evidence type="ECO:0000256" key="8">
    <source>
        <dbReference type="ARBA" id="ARBA00022990"/>
    </source>
</evidence>
<evidence type="ECO:0000256" key="4">
    <source>
        <dbReference type="ARBA" id="ARBA00022723"/>
    </source>
</evidence>
<dbReference type="CDD" id="cd11606">
    <property type="entry name" value="COE_DBD"/>
    <property type="match status" value="1"/>
</dbReference>
<dbReference type="InterPro" id="IPR014756">
    <property type="entry name" value="Ig_E-set"/>
</dbReference>
<dbReference type="Pfam" id="PF01833">
    <property type="entry name" value="TIG"/>
    <property type="match status" value="1"/>
</dbReference>
<dbReference type="Gene3D" id="2.60.40.3180">
    <property type="entry name" value="Transcription factor COE1, DNA-binding domain"/>
    <property type="match status" value="2"/>
</dbReference>
<dbReference type="GO" id="GO:0005634">
    <property type="term" value="C:nucleus"/>
    <property type="evidence" value="ECO:0007669"/>
    <property type="project" value="UniProtKB-SubCell"/>
</dbReference>
<dbReference type="InterPro" id="IPR032200">
    <property type="entry name" value="COE_DBD"/>
</dbReference>
<comment type="function">
    <text evidence="14">Key pioneer transcription factor of B-cell specification and commitment. Recognizes variations of the palindromic sequence 5'-ATTCCCNNGGGAATT-3'. Operates in a transcription factor network to activate B-cell-specific genes and repress genes associated with alternative cell fates. For instance, positively regulates many B-cell specific genes including BCR or CD40 while repressing genes that direct cells into alternative lineages, including GATA3 and TCF7 for the T-cell lineage. In addition to its role during lymphopoiesis, controls the thermogenic gene program in adipocytes during development and in response to environmental cold.</text>
</comment>
<comment type="subunit">
    <text evidence="15">Homodimer. Interacts with ZNF423 and ZNF521, leading to prevent EBF1 to bind DNA and activate target genes. Interacts with CCR4-NOT component CNOT3.</text>
</comment>
<keyword evidence="12 18" id="KW-0804">Transcription</keyword>
<keyword evidence="11" id="KW-0010">Activator</keyword>
<dbReference type="CDD" id="cd01175">
    <property type="entry name" value="IPT_COE"/>
    <property type="match status" value="1"/>
</dbReference>
<reference evidence="21" key="1">
    <citation type="submission" date="2021-06" db="EMBL/GenBank/DDBJ databases">
        <authorList>
            <consortium name="Wellcome Sanger Institute Data Sharing"/>
        </authorList>
    </citation>
    <scope>NUCLEOTIDE SEQUENCE [LARGE SCALE GENOMIC DNA]</scope>
</reference>
<keyword evidence="7" id="KW-0832">Ubl conjugation</keyword>
<dbReference type="InterPro" id="IPR038006">
    <property type="entry name" value="COE_IPT"/>
</dbReference>
<keyword evidence="6 18" id="KW-0862">Zinc</keyword>
<dbReference type="Pfam" id="PF16422">
    <property type="entry name" value="COE1_DBD"/>
    <property type="match status" value="2"/>
</dbReference>
<dbReference type="Pfam" id="PF16423">
    <property type="entry name" value="COE1_HLH"/>
    <property type="match status" value="1"/>
</dbReference>
<evidence type="ECO:0000256" key="19">
    <source>
        <dbReference type="SAM" id="MobiDB-lite"/>
    </source>
</evidence>
<protein>
    <recommendedName>
        <fullName evidence="16">Transcription factor COE1</fullName>
    </recommendedName>
    <alternativeName>
        <fullName evidence="17">Early B-cell factor</fullName>
    </alternativeName>
</protein>
<evidence type="ECO:0000256" key="10">
    <source>
        <dbReference type="ARBA" id="ARBA00023125"/>
    </source>
</evidence>
<evidence type="ECO:0000256" key="9">
    <source>
        <dbReference type="ARBA" id="ARBA00023015"/>
    </source>
</evidence>
<dbReference type="InterPro" id="IPR038173">
    <property type="entry name" value="COE_DBD_sf"/>
</dbReference>
<keyword evidence="10 18" id="KW-0238">DNA-binding</keyword>
<evidence type="ECO:0000256" key="3">
    <source>
        <dbReference type="ARBA" id="ARBA00022499"/>
    </source>
</evidence>
<keyword evidence="9 18" id="KW-0805">Transcription regulation</keyword>
<keyword evidence="5 18" id="KW-0863">Zinc-finger</keyword>
<comment type="subcellular location">
    <subcellularLocation>
        <location evidence="1 18">Nucleus</location>
    </subcellularLocation>
</comment>
<dbReference type="FunFam" id="1.10.287.4280:FF:000001">
    <property type="entry name" value="transcription factor COE1 isoform X2"/>
    <property type="match status" value="1"/>
</dbReference>
<keyword evidence="8" id="KW-0007">Acetylation</keyword>
<dbReference type="FunFam" id="2.60.40.10:FF:001696">
    <property type="entry name" value="Transcription factor COE3"/>
    <property type="match status" value="1"/>
</dbReference>
<evidence type="ECO:0000313" key="22">
    <source>
        <dbReference type="Proteomes" id="UP000694620"/>
    </source>
</evidence>
<dbReference type="Proteomes" id="UP000694620">
    <property type="component" value="Chromosome 2"/>
</dbReference>
<evidence type="ECO:0000256" key="1">
    <source>
        <dbReference type="ARBA" id="ARBA00004123"/>
    </source>
</evidence>
<evidence type="ECO:0000256" key="16">
    <source>
        <dbReference type="ARBA" id="ARBA00067873"/>
    </source>
</evidence>
<dbReference type="SMART" id="SM00429">
    <property type="entry name" value="IPT"/>
    <property type="match status" value="1"/>
</dbReference>
<organism evidence="21 22">
    <name type="scientific">Erpetoichthys calabaricus</name>
    <name type="common">Rope fish</name>
    <name type="synonym">Calamoichthys calabaricus</name>
    <dbReference type="NCBI Taxonomy" id="27687"/>
    <lineage>
        <taxon>Eukaryota</taxon>
        <taxon>Metazoa</taxon>
        <taxon>Chordata</taxon>
        <taxon>Craniata</taxon>
        <taxon>Vertebrata</taxon>
        <taxon>Euteleostomi</taxon>
        <taxon>Actinopterygii</taxon>
        <taxon>Polypteriformes</taxon>
        <taxon>Polypteridae</taxon>
        <taxon>Erpetoichthys</taxon>
    </lineage>
</organism>
<evidence type="ECO:0000256" key="11">
    <source>
        <dbReference type="ARBA" id="ARBA00023159"/>
    </source>
</evidence>
<gene>
    <name evidence="21" type="primary">EBF3</name>
    <name evidence="21" type="synonym">ebf3a</name>
</gene>
<dbReference type="SUPFAM" id="SSF81296">
    <property type="entry name" value="E set domains"/>
    <property type="match status" value="1"/>
</dbReference>
<comment type="similarity">
    <text evidence="2 18">Belongs to the COE family.</text>
</comment>
<dbReference type="InterPro" id="IPR032201">
    <property type="entry name" value="COE_HLH"/>
</dbReference>
<evidence type="ECO:0000313" key="21">
    <source>
        <dbReference type="Ensembl" id="ENSECRP00000014740.1"/>
    </source>
</evidence>
<evidence type="ECO:0000256" key="17">
    <source>
        <dbReference type="ARBA" id="ARBA00076923"/>
    </source>
</evidence>
<evidence type="ECO:0000256" key="18">
    <source>
        <dbReference type="RuleBase" id="RU004489"/>
    </source>
</evidence>